<dbReference type="PANTHER" id="PTHR23248">
    <property type="entry name" value="PHOSPHOLIPID SCRAMBLASE-RELATED"/>
    <property type="match status" value="1"/>
</dbReference>
<feature type="compositionally biased region" description="Basic and acidic residues" evidence="2">
    <location>
        <begin position="254"/>
        <end position="263"/>
    </location>
</feature>
<feature type="region of interest" description="Disordered" evidence="2">
    <location>
        <begin position="233"/>
        <end position="388"/>
    </location>
</feature>
<comment type="similarity">
    <text evidence="1">Belongs to the phospholipid scramblase family.</text>
</comment>
<feature type="compositionally biased region" description="Basic and acidic residues" evidence="2">
    <location>
        <begin position="357"/>
        <end position="380"/>
    </location>
</feature>
<dbReference type="PANTHER" id="PTHR23248:SF9">
    <property type="entry name" value="PHOSPHOLIPID SCRAMBLASE"/>
    <property type="match status" value="1"/>
</dbReference>
<dbReference type="AlphaFoldDB" id="A0A226CXT4"/>
<evidence type="ECO:0000313" key="4">
    <source>
        <dbReference type="Proteomes" id="UP000198287"/>
    </source>
</evidence>
<dbReference type="EMBL" id="LNIX01000061">
    <property type="protein sequence ID" value="OXA37231.1"/>
    <property type="molecule type" value="Genomic_DNA"/>
</dbReference>
<name>A0A226CXT4_FOLCA</name>
<accession>A0A226CXT4</accession>
<proteinExistence type="inferred from homology"/>
<dbReference type="InterPro" id="IPR005552">
    <property type="entry name" value="Scramblase"/>
</dbReference>
<feature type="compositionally biased region" description="Basic and acidic residues" evidence="2">
    <location>
        <begin position="329"/>
        <end position="345"/>
    </location>
</feature>
<protein>
    <submittedName>
        <fullName evidence="3">Phospholipid scramblase 2</fullName>
    </submittedName>
</protein>
<dbReference type="OrthoDB" id="191150at2759"/>
<feature type="compositionally biased region" description="Basic residues" evidence="2">
    <location>
        <begin position="264"/>
        <end position="276"/>
    </location>
</feature>
<dbReference type="GO" id="GO:0017128">
    <property type="term" value="F:phospholipid scramblase activity"/>
    <property type="evidence" value="ECO:0007669"/>
    <property type="project" value="InterPro"/>
</dbReference>
<organism evidence="3 4">
    <name type="scientific">Folsomia candida</name>
    <name type="common">Springtail</name>
    <dbReference type="NCBI Taxonomy" id="158441"/>
    <lineage>
        <taxon>Eukaryota</taxon>
        <taxon>Metazoa</taxon>
        <taxon>Ecdysozoa</taxon>
        <taxon>Arthropoda</taxon>
        <taxon>Hexapoda</taxon>
        <taxon>Collembola</taxon>
        <taxon>Entomobryomorpha</taxon>
        <taxon>Isotomoidea</taxon>
        <taxon>Isotomidae</taxon>
        <taxon>Proisotominae</taxon>
        <taxon>Folsomia</taxon>
    </lineage>
</organism>
<comment type="caution">
    <text evidence="3">The sequence shown here is derived from an EMBL/GenBank/DDBJ whole genome shotgun (WGS) entry which is preliminary data.</text>
</comment>
<feature type="compositionally biased region" description="Polar residues" evidence="2">
    <location>
        <begin position="238"/>
        <end position="252"/>
    </location>
</feature>
<dbReference type="Pfam" id="PF03803">
    <property type="entry name" value="Scramblase"/>
    <property type="match status" value="2"/>
</dbReference>
<evidence type="ECO:0000313" key="3">
    <source>
        <dbReference type="EMBL" id="OXA37231.1"/>
    </source>
</evidence>
<keyword evidence="4" id="KW-1185">Reference proteome</keyword>
<sequence>MSKNNSQINKNMSEPISSLINPAKKPSIFRARACKKGCLACDKKNNKLEHIVVYLPAKYPSCPPGLEKLIPVDHLFVRQGIRETEPPYTMISRNKFEVLDGTGRRIFVAKDSTDNILKLCCRGGCGQPFRMSIKEKSSGYEILAVNSRPDCYGAMSASISQNGMNLGFLHEDVRCCSSNYIVIDAQGNEIFRIYDISLGSPYSKKEAGKRNSAIKLAESSSLAKIAERAKNMEVESKIGQQPRNETTGSGTPPQERDQEEERRHYSHREKKGGRSSKKIETDRNDDDDNVYDHDHPIDEAETTTMTPRKTGTITTTTTAQIPGPSRTGNEPKPKSDDNLDPRIRSECSATCSKNLLTRHDDNPNNYERSREGEGVRRRTNNDTSALQNCSPVFPRRRRVEMGEWNHDTGDVNNIDGGGGECVEMRNFSAGQQRDDEISIRDADVQPSTCICGWCCRLFARRRAATNEGAGRDDRSSSIGVCRTLDSCIAYISGGAEFAVYSCQLGVTVGKMGKQWDDLFDHHFHLTECFGVNFPRDLSVRHKALLLGALILIIFNCDIVK</sequence>
<evidence type="ECO:0000256" key="2">
    <source>
        <dbReference type="SAM" id="MobiDB-lite"/>
    </source>
</evidence>
<evidence type="ECO:0000256" key="1">
    <source>
        <dbReference type="ARBA" id="ARBA00005350"/>
    </source>
</evidence>
<feature type="compositionally biased region" description="Low complexity" evidence="2">
    <location>
        <begin position="302"/>
        <end position="318"/>
    </location>
</feature>
<dbReference type="GO" id="GO:0005886">
    <property type="term" value="C:plasma membrane"/>
    <property type="evidence" value="ECO:0007669"/>
    <property type="project" value="TreeGrafter"/>
</dbReference>
<dbReference type="Proteomes" id="UP000198287">
    <property type="component" value="Unassembled WGS sequence"/>
</dbReference>
<gene>
    <name evidence="3" type="ORF">Fcan01_28001</name>
</gene>
<reference evidence="3 4" key="1">
    <citation type="submission" date="2015-12" db="EMBL/GenBank/DDBJ databases">
        <title>The genome of Folsomia candida.</title>
        <authorList>
            <person name="Faddeeva A."/>
            <person name="Derks M.F."/>
            <person name="Anvar Y."/>
            <person name="Smit S."/>
            <person name="Van Straalen N."/>
            <person name="Roelofs D."/>
        </authorList>
    </citation>
    <scope>NUCLEOTIDE SEQUENCE [LARGE SCALE GENOMIC DNA]</scope>
    <source>
        <strain evidence="3 4">VU population</strain>
        <tissue evidence="3">Whole body</tissue>
    </source>
</reference>